<sequence length="68" mass="7668">MQFFQRTENFLVDKLKIKEAIVSLSYGIVGTITLTKRFGSLVSDDIVTFELLMNSPLSIIYGDKGHDI</sequence>
<reference evidence="1" key="1">
    <citation type="submission" date="2010-12" db="EMBL/GenBank/DDBJ databases">
        <authorList>
            <person name="Wang K.C."/>
            <person name="Fan W.X."/>
            <person name="Lu C.P."/>
        </authorList>
    </citation>
    <scope>NUCLEOTIDE SEQUENCE</scope>
    <source>
        <strain evidence="1">2627</strain>
    </source>
</reference>
<dbReference type="AlphaFoldDB" id="E9NQ22"/>
<name>E9NQ22_STRSU</name>
<dbReference type="EMBL" id="HQ694980">
    <property type="protein sequence ID" value="ADU03249.1"/>
    <property type="molecule type" value="Genomic_DNA"/>
</dbReference>
<reference evidence="1" key="2">
    <citation type="journal article" date="2011" name="Vet. Microbiol.">
        <title>The cps locus of Streptococcus suis serotype 16: Development of a serotype-specific PCR assay.</title>
        <authorList>
            <person name="Wang K."/>
            <person name="Fan W."/>
            <person name="Wisselink H."/>
            <person name="Lu C."/>
        </authorList>
    </citation>
    <scope>NUCLEOTIDE SEQUENCE</scope>
    <source>
        <strain evidence="1">2627</strain>
    </source>
</reference>
<organism evidence="1">
    <name type="scientific">Streptococcus suis</name>
    <dbReference type="NCBI Taxonomy" id="1307"/>
    <lineage>
        <taxon>Bacteria</taxon>
        <taxon>Bacillati</taxon>
        <taxon>Bacillota</taxon>
        <taxon>Bacilli</taxon>
        <taxon>Lactobacillales</taxon>
        <taxon>Streptococcaceae</taxon>
        <taxon>Streptococcus</taxon>
    </lineage>
</organism>
<accession>E9NQ22</accession>
<evidence type="ECO:0000313" key="1">
    <source>
        <dbReference type="EMBL" id="ADU03249.1"/>
    </source>
</evidence>
<protein>
    <submittedName>
        <fullName evidence="1">CPS16O</fullName>
    </submittedName>
</protein>
<proteinExistence type="predicted"/>